<feature type="transmembrane region" description="Helical" evidence="11">
    <location>
        <begin position="1933"/>
        <end position="1954"/>
    </location>
</feature>
<dbReference type="InterPro" id="IPR056770">
    <property type="entry name" value="Piezo_THU9_anchor"/>
</dbReference>
<dbReference type="InterPro" id="IPR031805">
    <property type="entry name" value="Piezo_TM25-28"/>
</dbReference>
<keyword evidence="17" id="KW-1185">Reference proteome</keyword>
<feature type="transmembrane region" description="Helical" evidence="11">
    <location>
        <begin position="634"/>
        <end position="657"/>
    </location>
</feature>
<feature type="transmembrane region" description="Helical" evidence="11">
    <location>
        <begin position="288"/>
        <end position="309"/>
    </location>
</feature>
<reference evidence="18 19" key="1">
    <citation type="submission" date="2025-04" db="UniProtKB">
        <authorList>
            <consortium name="RefSeq"/>
        </authorList>
    </citation>
    <scope>IDENTIFICATION</scope>
    <source>
        <tissue evidence="18 19">Whole body</tissue>
    </source>
</reference>
<keyword evidence="5 11" id="KW-0812">Transmembrane</keyword>
<evidence type="ECO:0000256" key="10">
    <source>
        <dbReference type="SAM" id="MobiDB-lite"/>
    </source>
</evidence>
<feature type="transmembrane region" description="Helical" evidence="11">
    <location>
        <begin position="1794"/>
        <end position="1812"/>
    </location>
</feature>
<evidence type="ECO:0000313" key="18">
    <source>
        <dbReference type="RefSeq" id="XP_025418278.1"/>
    </source>
</evidence>
<organism evidence="17 19">
    <name type="scientific">Sipha flava</name>
    <name type="common">yellow sugarcane aphid</name>
    <dbReference type="NCBI Taxonomy" id="143950"/>
    <lineage>
        <taxon>Eukaryota</taxon>
        <taxon>Metazoa</taxon>
        <taxon>Ecdysozoa</taxon>
        <taxon>Arthropoda</taxon>
        <taxon>Hexapoda</taxon>
        <taxon>Insecta</taxon>
        <taxon>Pterygota</taxon>
        <taxon>Neoptera</taxon>
        <taxon>Paraneoptera</taxon>
        <taxon>Hemiptera</taxon>
        <taxon>Sternorrhyncha</taxon>
        <taxon>Aphidomorpha</taxon>
        <taxon>Aphidoidea</taxon>
        <taxon>Aphididae</taxon>
        <taxon>Sipha</taxon>
    </lineage>
</organism>
<feature type="domain" description="Piezo transmembrane helical unit" evidence="14">
    <location>
        <begin position="1699"/>
        <end position="1819"/>
    </location>
</feature>
<keyword evidence="7" id="KW-0406">Ion transport</keyword>
<comment type="subcellular location">
    <subcellularLocation>
        <location evidence="1">Cell membrane</location>
        <topology evidence="1">Multi-pass membrane protein</topology>
    </subcellularLocation>
</comment>
<keyword evidence="6 11" id="KW-1133">Transmembrane helix</keyword>
<feature type="transmembrane region" description="Helical" evidence="11">
    <location>
        <begin position="540"/>
        <end position="558"/>
    </location>
</feature>
<dbReference type="Pfam" id="PF24874">
    <property type="entry name" value="Piezo_THU9_anchor"/>
    <property type="match status" value="1"/>
</dbReference>
<evidence type="ECO:0000256" key="2">
    <source>
        <dbReference type="ARBA" id="ARBA00007821"/>
    </source>
</evidence>
<feature type="transmembrane region" description="Helical" evidence="11">
    <location>
        <begin position="715"/>
        <end position="736"/>
    </location>
</feature>
<feature type="domain" description="Piezo TM25-28" evidence="13">
    <location>
        <begin position="1149"/>
        <end position="1385"/>
    </location>
</feature>
<evidence type="ECO:0000259" key="16">
    <source>
        <dbReference type="Pfam" id="PF24874"/>
    </source>
</evidence>
<comment type="similarity">
    <text evidence="2">Belongs to the PIEZO (TC 1.A.75) family.</text>
</comment>
<gene>
    <name evidence="18 19" type="primary">LOC112688987</name>
</gene>
<keyword evidence="9" id="KW-0407">Ion channel</keyword>
<dbReference type="GeneID" id="112688987"/>
<dbReference type="InterPro" id="IPR056768">
    <property type="entry name" value="THU_Piezo"/>
</dbReference>
<feature type="transmembrane region" description="Helical" evidence="11">
    <location>
        <begin position="118"/>
        <end position="135"/>
    </location>
</feature>
<dbReference type="OrthoDB" id="303066at2759"/>
<evidence type="ECO:0000259" key="14">
    <source>
        <dbReference type="Pfam" id="PF23188"/>
    </source>
</evidence>
<dbReference type="PANTHER" id="PTHR47049:SF2">
    <property type="entry name" value="PIEZO-TYPE MECHANOSENSITIVE ION CHANNEL HOMOLOG"/>
    <property type="match status" value="1"/>
</dbReference>
<dbReference type="Pfam" id="PF23188">
    <property type="entry name" value="THU_Piezo1"/>
    <property type="match status" value="1"/>
</dbReference>
<evidence type="ECO:0000256" key="3">
    <source>
        <dbReference type="ARBA" id="ARBA00022448"/>
    </source>
</evidence>
<evidence type="ECO:0000259" key="15">
    <source>
        <dbReference type="Pfam" id="PF24871"/>
    </source>
</evidence>
<feature type="transmembrane region" description="Helical" evidence="11">
    <location>
        <begin position="171"/>
        <end position="193"/>
    </location>
</feature>
<feature type="transmembrane region" description="Helical" evidence="11">
    <location>
        <begin position="490"/>
        <end position="506"/>
    </location>
</feature>
<dbReference type="Pfam" id="PF15917">
    <property type="entry name" value="Piezo_TM25-28"/>
    <property type="match status" value="1"/>
</dbReference>
<protein>
    <submittedName>
        <fullName evidence="18 19">Piezo-type mechanosensitive ion channel component-like isoform X1</fullName>
    </submittedName>
</protein>
<evidence type="ECO:0000256" key="8">
    <source>
        <dbReference type="ARBA" id="ARBA00023136"/>
    </source>
</evidence>
<proteinExistence type="inferred from homology"/>
<dbReference type="PANTHER" id="PTHR47049">
    <property type="entry name" value="PIEZO-TYPE MECHANOSENSITIVE ION CHANNEL HOMOLOG"/>
    <property type="match status" value="1"/>
</dbReference>
<feature type="transmembrane region" description="Helical" evidence="11">
    <location>
        <begin position="1718"/>
        <end position="1737"/>
    </location>
</feature>
<dbReference type="RefSeq" id="XP_025418353.1">
    <property type="nucleotide sequence ID" value="XM_025562568.1"/>
</dbReference>
<feature type="transmembrane region" description="Helical" evidence="11">
    <location>
        <begin position="809"/>
        <end position="828"/>
    </location>
</feature>
<feature type="transmembrane region" description="Helical" evidence="11">
    <location>
        <begin position="934"/>
        <end position="955"/>
    </location>
</feature>
<dbReference type="Pfam" id="PF24871">
    <property type="entry name" value="Piezo_TM1-24"/>
    <property type="match status" value="1"/>
</dbReference>
<evidence type="ECO:0000259" key="13">
    <source>
        <dbReference type="Pfam" id="PF15917"/>
    </source>
</evidence>
<evidence type="ECO:0000313" key="17">
    <source>
        <dbReference type="Proteomes" id="UP000694846"/>
    </source>
</evidence>
<feature type="transmembrane region" description="Helical" evidence="11">
    <location>
        <begin position="1974"/>
        <end position="1994"/>
    </location>
</feature>
<dbReference type="InterPro" id="IPR031334">
    <property type="entry name" value="Piezo_cap_dom"/>
</dbReference>
<feature type="domain" description="Piezo non-specific cation channel cap" evidence="12">
    <location>
        <begin position="2204"/>
        <end position="2504"/>
    </location>
</feature>
<feature type="transmembrane region" description="Helical" evidence="11">
    <location>
        <begin position="458"/>
        <end position="478"/>
    </location>
</feature>
<sequence>MKKYIISLLLFHIILPLSLLISICLKQNALTGVYLILLLYLPVIKTPTSKNINGGSGVFLKTITLISWLMVLIQLVFQIILLIMQPYGKVLEPTCDGIERLFRYIGLIELSKLQLIEIFYFYLPELIMVCASTIIQRMLIKINSEVEETSNTFVEITEPESRATWQQTSSISIAISIGKYLCLVIICLAGVAVPSIISAFYYITFLGIMTWWSCYHPITRGFAYLFRFICFIACIHVSFLFVYQMEWAQILLPPDSPIARYYGLIAIRKTICTDRVIVKFVDCEWPMYAFPLILVFTHYLLWFESLLILNNPDLETKEPLGMTRQVTVRLSQKGPNRYFFRNKTNRWRAATRKVCMHAFTEHNMALPTESTPDVQLNELIRGQSTLYTTSPTRTDSPSCSVVESEVQKPNAQKDGYSDDKEYKSNIFYYLMDVLSTVSQFITRTSYIGTNIVMMAWSITYHSWLTFILLLWASISWMVPQQRKTMLRSSPFLVFYAEFLLLSQFLYCMNLNDNELPQTIQDWNLEQIGFTKVLHFPCKPLIIKTLFTTMFWITLRQFMQERREARSHSAVANMIAPLQVTVGTATAMGGDSNTKGSQLMQRLGEEAKIILTKFWIWVVAFVLFGIGITGERMTIFRIIYMALALIFLLTFQLSWVLWRKIMYGFWLTVIIYSMLILVMTYTYQFDNFPYYWEKYLKIPPTLQLDIGLEKFETGELFVRLLTPTFFVIITVVQLYYFHKDFLAISDIKSRGTSIVKPSKPGNSSESDSDKESSNSSISLTEKCRPRSSFISERQSFKIFKNLPKVKLRSFFKIFKTFLSYIIELAWLYAELHMIKIILLCVMFLAVYEVCLVHFVLVALVTISLVFNSRIQSIIIYIISVYVSILLLTKMIYQIEYIREGRWNVTCPDPDNPSSTKDYNTANWVGFKKATANLSLLNLLKGYICIVFVITLHRVVITRQKYKRHLKGRPLAKPLRMFPGITFKDVDLDIPHCLKYLLNFGFYRFGVEITLISVAILIGTRMDFYAVLYALWLMIFVMLSRGTLAKAWIVFMFFIVITIPLQYAIVIGLPPDICLALPWDKNEILSNFRDWMFLPDIDSPPDAYKLLCDFIVLLFVSRQSIVFKIERRHIDVEYPGGTNRSIIEEAEKPSFINPVPDFVTHIRSWLDILKRIVLIGFIWFTLAIVFLAGTNRVNLFSLGYLIGSFIFLWQGNDYYLRPVNVILKWWNKLILYNITVIFLKAILQIPGCIYMNYMKMNACWMIQLFGISCIQKFSTNHPAVTPSENEDCEIPVEHVGLAWDILCFGFLIFQRRLFNSHYFFRIVDETKAMAILASRGAELIQELSQKRIQEQHESERKVLEKIKSKMDRIKATQKKIQGFGVKEPESHEKAEEIAFAPLARDLSGSSILQSFHTPLEDEPPTLSYLQPPTPTSTVLTVSLDGYLDPQRMSFSSTNHRRPLSFDESAIYSGVFSPPPTIQHRRQSSLGVPSTWYPRKRSASATTSHHTSIRSGDYYMFDEFDDELDSIVEKDNELSDDSMEDSDKTDTDKYDFQVKKKVRDKSVVGESSRFDQGDLEDVTQETQDGEKIKSFSKKIRDNINLFMAFVNSSTTTLTRKLNKISRDYRYVIRTLAVEKKTLKQNRGFGIGLRTGSSMIWQPMPFVGKSVTLSAEKLEELEEQQELNASNQPQLMRLVLAVWFAIISHSDLVCYFMIFLHQIKSATILSLPLPLMVFLWGTLTVPRPTKNFWVTLIAYTEVIVVIKCMFQFDMIPWNQQVVTDNMPFFLPRIIGIEKKPNYATYDLFLLLVLFFHRTMLKSLGLWKSSLSFKGTPINQISLFDTIDTRCSMGSEGYQGSIDNDTNTEQTTVVLAPEFLHSSNKDVQLIHKSYEQSFDKSNSIENDNLLEIMPSSLKKHCSPLVSFFEQLIDSSSRVNADVYTYMFLCDFINIFVVVFGFSAFGSQSDGGVSQYFEENKVPVPFLIMLTLQFALITVDRLLYLRKYILGKILFQFVLIIGSHIWMFFILPGVTERQFNAVIPPQVWYMVKCFYLLLSAYQIRSGYPTRILGNVLCKNYNYINMILFKLFMLCPFVFELRTIMDWVWTETSMTLPDWLKMEDIFAHIFQLKCSRRVENEYPNPRGIKVTPAKKYLIGGGCLIGLVAAISFPLVLFALGNTVGKPNLPESMTLNVKLGSNQPIYTMTIEGTVEKFDEADWYSMINVYKKSRSAQTFLSNYDYEDVGVFHITTHSANTWSISPPELDSMIYELNKPNASYTVKTDWAINRKNSYGEQPKDVKDSHEISINQTICAELANLITTKNHSVMLYGLIPKFIKVTGFGGALAVSQLMISNESEPYMNASVFLNSFDSNSKDSEKWWDLFEECPHETSARYLYELPKSSCLPGGNKQNFTIYTFNDKAFPETLNIISGKGIIGLYTTFVIVVHTFVRGFFTGISTKIMFDDMPYVDRILQLCLDIYLVRESGELDLEEDLFAKLVFLYRSPETLIKWTRPPDATSNEDPDDALPELSS</sequence>
<keyword evidence="3" id="KW-0813">Transport</keyword>
<feature type="transmembrane region" description="Helical" evidence="11">
    <location>
        <begin position="222"/>
        <end position="243"/>
    </location>
</feature>
<feature type="region of interest" description="Disordered" evidence="10">
    <location>
        <begin position="751"/>
        <end position="778"/>
    </location>
</feature>
<dbReference type="GO" id="GO:0005886">
    <property type="term" value="C:plasma membrane"/>
    <property type="evidence" value="ECO:0007669"/>
    <property type="project" value="UniProtKB-SubCell"/>
</dbReference>
<feature type="transmembrane region" description="Helical" evidence="11">
    <location>
        <begin position="2069"/>
        <end position="2088"/>
    </location>
</feature>
<feature type="region of interest" description="Disordered" evidence="10">
    <location>
        <begin position="1471"/>
        <end position="1502"/>
    </location>
</feature>
<evidence type="ECO:0000256" key="9">
    <source>
        <dbReference type="ARBA" id="ARBA00023303"/>
    </source>
</evidence>
<feature type="transmembrane region" description="Helical" evidence="11">
    <location>
        <begin position="426"/>
        <end position="446"/>
    </location>
</feature>
<feature type="compositionally biased region" description="Acidic residues" evidence="10">
    <location>
        <begin position="2509"/>
        <end position="2522"/>
    </location>
</feature>
<evidence type="ECO:0000256" key="1">
    <source>
        <dbReference type="ARBA" id="ARBA00004651"/>
    </source>
</evidence>
<feature type="transmembrane region" description="Helical" evidence="11">
    <location>
        <begin position="2145"/>
        <end position="2168"/>
    </location>
</feature>
<feature type="transmembrane region" description="Helical" evidence="11">
    <location>
        <begin position="872"/>
        <end position="891"/>
    </location>
</feature>
<name>A0A8B8G681_9HEMI</name>
<feature type="transmembrane region" description="Helical" evidence="11">
    <location>
        <begin position="1166"/>
        <end position="1186"/>
    </location>
</feature>
<feature type="transmembrane region" description="Helical" evidence="11">
    <location>
        <begin position="609"/>
        <end position="628"/>
    </location>
</feature>
<accession>A0A8B8G681</accession>
<feature type="transmembrane region" description="Helical" evidence="11">
    <location>
        <begin position="30"/>
        <end position="46"/>
    </location>
</feature>
<evidence type="ECO:0000256" key="11">
    <source>
        <dbReference type="SAM" id="Phobius"/>
    </source>
</evidence>
<feature type="region of interest" description="Disordered" evidence="10">
    <location>
        <begin position="2502"/>
        <end position="2522"/>
    </location>
</feature>
<feature type="transmembrane region" description="Helical" evidence="11">
    <location>
        <begin position="994"/>
        <end position="1016"/>
    </location>
</feature>
<feature type="transmembrane region" description="Helical" evidence="11">
    <location>
        <begin position="2037"/>
        <end position="2057"/>
    </location>
</feature>
<feature type="transmembrane region" description="Helical" evidence="11">
    <location>
        <begin position="1191"/>
        <end position="1208"/>
    </location>
</feature>
<dbReference type="Pfam" id="PF12166">
    <property type="entry name" value="Piezo_cap"/>
    <property type="match status" value="1"/>
</dbReference>
<evidence type="ECO:0000256" key="7">
    <source>
        <dbReference type="ARBA" id="ARBA00023065"/>
    </source>
</evidence>
<feature type="transmembrane region" description="Helical" evidence="11">
    <location>
        <begin position="1690"/>
        <end position="1712"/>
    </location>
</feature>
<evidence type="ECO:0000256" key="6">
    <source>
        <dbReference type="ARBA" id="ARBA00022989"/>
    </source>
</evidence>
<feature type="domain" description="Piezo THU9 and anchor" evidence="16">
    <location>
        <begin position="1932"/>
        <end position="2167"/>
    </location>
</feature>
<feature type="transmembrane region" description="Helical" evidence="11">
    <location>
        <begin position="1045"/>
        <end position="1067"/>
    </location>
</feature>
<keyword evidence="8 11" id="KW-0472">Membrane</keyword>
<feature type="transmembrane region" description="Helical" evidence="11">
    <location>
        <begin position="834"/>
        <end position="865"/>
    </location>
</feature>
<evidence type="ECO:0000259" key="12">
    <source>
        <dbReference type="Pfam" id="PF12166"/>
    </source>
</evidence>
<feature type="transmembrane region" description="Helical" evidence="11">
    <location>
        <begin position="664"/>
        <end position="682"/>
    </location>
</feature>
<feature type="transmembrane region" description="Helical" evidence="11">
    <location>
        <begin position="1022"/>
        <end position="1038"/>
    </location>
</feature>
<dbReference type="InterPro" id="IPR056769">
    <property type="entry name" value="Piezo_TM1-24"/>
</dbReference>
<feature type="domain" description="Piezo TM1-24" evidence="15">
    <location>
        <begin position="27"/>
        <end position="741"/>
    </location>
</feature>
<evidence type="ECO:0000313" key="19">
    <source>
        <dbReference type="RefSeq" id="XP_025418353.1"/>
    </source>
</evidence>
<feature type="transmembrane region" description="Helical" evidence="11">
    <location>
        <begin position="1228"/>
        <end position="1251"/>
    </location>
</feature>
<dbReference type="GO" id="GO:0008381">
    <property type="term" value="F:mechanosensitive monoatomic ion channel activity"/>
    <property type="evidence" value="ECO:0007669"/>
    <property type="project" value="InterPro"/>
</dbReference>
<evidence type="ECO:0000256" key="5">
    <source>
        <dbReference type="ARBA" id="ARBA00022692"/>
    </source>
</evidence>
<feature type="transmembrane region" description="Helical" evidence="11">
    <location>
        <begin position="199"/>
        <end position="215"/>
    </location>
</feature>
<feature type="transmembrane region" description="Helical" evidence="11">
    <location>
        <begin position="1744"/>
        <end position="1764"/>
    </location>
</feature>
<dbReference type="RefSeq" id="XP_025418278.1">
    <property type="nucleotide sequence ID" value="XM_025562493.1"/>
</dbReference>
<feature type="transmembrane region" description="Helical" evidence="11">
    <location>
        <begin position="58"/>
        <end position="84"/>
    </location>
</feature>
<evidence type="ECO:0000256" key="4">
    <source>
        <dbReference type="ARBA" id="ARBA00022475"/>
    </source>
</evidence>
<feature type="transmembrane region" description="Helical" evidence="11">
    <location>
        <begin position="2003"/>
        <end position="2025"/>
    </location>
</feature>
<keyword evidence="4" id="KW-1003">Cell membrane</keyword>
<dbReference type="Proteomes" id="UP000694846">
    <property type="component" value="Unplaced"/>
</dbReference>
<dbReference type="InterPro" id="IPR027272">
    <property type="entry name" value="Piezo"/>
</dbReference>